<name>A0A644WIH3_9ZZZZ</name>
<protein>
    <submittedName>
        <fullName evidence="1">Uncharacterized protein</fullName>
    </submittedName>
</protein>
<comment type="caution">
    <text evidence="1">The sequence shown here is derived from an EMBL/GenBank/DDBJ whole genome shotgun (WGS) entry which is preliminary data.</text>
</comment>
<gene>
    <name evidence="1" type="ORF">SDC9_49563</name>
</gene>
<proteinExistence type="predicted"/>
<accession>A0A644WIH3</accession>
<evidence type="ECO:0000313" key="1">
    <source>
        <dbReference type="EMBL" id="MPM03298.1"/>
    </source>
</evidence>
<sequence length="69" mass="8206">MTDLDESIFEKELRYYIDLDLSANTIIGWGYDLREKLVNAKLKANQHRIYISKGQYNKLAEKEADIRRK</sequence>
<reference evidence="1" key="1">
    <citation type="submission" date="2019-08" db="EMBL/GenBank/DDBJ databases">
        <authorList>
            <person name="Kucharzyk K."/>
            <person name="Murdoch R.W."/>
            <person name="Higgins S."/>
            <person name="Loffler F."/>
        </authorList>
    </citation>
    <scope>NUCLEOTIDE SEQUENCE</scope>
</reference>
<dbReference type="AlphaFoldDB" id="A0A644WIH3"/>
<dbReference type="EMBL" id="VSSQ01000941">
    <property type="protein sequence ID" value="MPM03298.1"/>
    <property type="molecule type" value="Genomic_DNA"/>
</dbReference>
<organism evidence="1">
    <name type="scientific">bioreactor metagenome</name>
    <dbReference type="NCBI Taxonomy" id="1076179"/>
    <lineage>
        <taxon>unclassified sequences</taxon>
        <taxon>metagenomes</taxon>
        <taxon>ecological metagenomes</taxon>
    </lineage>
</organism>